<evidence type="ECO:0000313" key="4">
    <source>
        <dbReference type="Proteomes" id="UP000237968"/>
    </source>
</evidence>
<dbReference type="Proteomes" id="UP000237968">
    <property type="component" value="Unassembled WGS sequence"/>
</dbReference>
<keyword evidence="4" id="KW-1185">Reference proteome</keyword>
<sequence>MRVDLLHRFADLVGPTQTAVPLFDASMAYAAALQDGDTWPEARIAKREIELAVIDHCVGREGAVDITEGVLEFMRRNRFRGNIRNYEDPRNSLMDRVLERRLGLPISLCVLAIHLAERCGVELHGISFPGHFLVGLQLDDPEASQTEPHIWDPFRGGRRLQLDELAALFTSVVGHHVEPDSNELLAQLRPCHSRLILTRMLENLRRHYGIGHELDRVADTLELLAALHPDVPQIREMLDEHPRQHHLLN</sequence>
<feature type="domain" description="Protein SirB1 N-terminal" evidence="2">
    <location>
        <begin position="73"/>
        <end position="201"/>
    </location>
</feature>
<evidence type="ECO:0000259" key="2">
    <source>
        <dbReference type="Pfam" id="PF13369"/>
    </source>
</evidence>
<evidence type="ECO:0000313" key="3">
    <source>
        <dbReference type="EMBL" id="PRP97591.1"/>
    </source>
</evidence>
<name>A0A2S9XXY9_9BACT</name>
<dbReference type="AlphaFoldDB" id="A0A2S9XXY9"/>
<organism evidence="3 4">
    <name type="scientific">Enhygromyxa salina</name>
    <dbReference type="NCBI Taxonomy" id="215803"/>
    <lineage>
        <taxon>Bacteria</taxon>
        <taxon>Pseudomonadati</taxon>
        <taxon>Myxococcota</taxon>
        <taxon>Polyangia</taxon>
        <taxon>Nannocystales</taxon>
        <taxon>Nannocystaceae</taxon>
        <taxon>Enhygromyxa</taxon>
    </lineage>
</organism>
<dbReference type="PANTHER" id="PTHR31350">
    <property type="entry name" value="SI:DKEY-261L7.2"/>
    <property type="match status" value="1"/>
</dbReference>
<gene>
    <name evidence="3" type="ORF">ENSA5_32840</name>
</gene>
<evidence type="ECO:0000256" key="1">
    <source>
        <dbReference type="ARBA" id="ARBA00007100"/>
    </source>
</evidence>
<dbReference type="RefSeq" id="WP_106392638.1">
    <property type="nucleotide sequence ID" value="NZ_PVNK01000152.1"/>
</dbReference>
<comment type="similarity">
    <text evidence="1">Belongs to the UPF0162 family.</text>
</comment>
<comment type="caution">
    <text evidence="3">The sequence shown here is derived from an EMBL/GenBank/DDBJ whole genome shotgun (WGS) entry which is preliminary data.</text>
</comment>
<dbReference type="InterPro" id="IPR032698">
    <property type="entry name" value="SirB1_N"/>
</dbReference>
<dbReference type="OrthoDB" id="232498at2"/>
<protein>
    <recommendedName>
        <fullName evidence="2">Protein SirB1 N-terminal domain-containing protein</fullName>
    </recommendedName>
</protein>
<dbReference type="Pfam" id="PF13369">
    <property type="entry name" value="Transglut_core2"/>
    <property type="match status" value="1"/>
</dbReference>
<reference evidence="3 4" key="1">
    <citation type="submission" date="2018-03" db="EMBL/GenBank/DDBJ databases">
        <title>Draft Genome Sequences of the Obligatory Marine Myxobacteria Enhygromyxa salina SWB005.</title>
        <authorList>
            <person name="Poehlein A."/>
            <person name="Moghaddam J.A."/>
            <person name="Harms H."/>
            <person name="Alanjari M."/>
            <person name="Koenig G.M."/>
            <person name="Daniel R."/>
            <person name="Schaeberle T.F."/>
        </authorList>
    </citation>
    <scope>NUCLEOTIDE SEQUENCE [LARGE SCALE GENOMIC DNA]</scope>
    <source>
        <strain evidence="3 4">SWB005</strain>
    </source>
</reference>
<dbReference type="EMBL" id="PVNK01000152">
    <property type="protein sequence ID" value="PRP97591.1"/>
    <property type="molecule type" value="Genomic_DNA"/>
</dbReference>
<accession>A0A2S9XXY9</accession>
<dbReference type="PANTHER" id="PTHR31350:SF21">
    <property type="entry name" value="F-BOX ONLY PROTEIN 21"/>
    <property type="match status" value="1"/>
</dbReference>
<proteinExistence type="inferred from homology"/>